<accession>A0A0D2JAT5</accession>
<comment type="caution">
    <text evidence="5">The sequence shown here is derived from an EMBL/GenBank/DDBJ whole genome shotgun (WGS) entry which is preliminary data.</text>
</comment>
<dbReference type="Pfam" id="PF13185">
    <property type="entry name" value="GAF_2"/>
    <property type="match status" value="1"/>
</dbReference>
<dbReference type="Pfam" id="PF00990">
    <property type="entry name" value="GGDEF"/>
    <property type="match status" value="1"/>
</dbReference>
<dbReference type="PANTHER" id="PTHR44757:SF2">
    <property type="entry name" value="BIOFILM ARCHITECTURE MAINTENANCE PROTEIN MBAA"/>
    <property type="match status" value="1"/>
</dbReference>
<dbReference type="SMART" id="SM00267">
    <property type="entry name" value="GGDEF"/>
    <property type="match status" value="1"/>
</dbReference>
<dbReference type="NCBIfam" id="TIGR00229">
    <property type="entry name" value="sensory_box"/>
    <property type="match status" value="1"/>
</dbReference>
<dbReference type="InterPro" id="IPR043128">
    <property type="entry name" value="Rev_trsase/Diguanyl_cyclase"/>
</dbReference>
<evidence type="ECO:0000259" key="4">
    <source>
        <dbReference type="PROSITE" id="PS50887"/>
    </source>
</evidence>
<organism evidence="5 6">
    <name type="scientific">Dethiosulfatarculus sandiegensis</name>
    <dbReference type="NCBI Taxonomy" id="1429043"/>
    <lineage>
        <taxon>Bacteria</taxon>
        <taxon>Pseudomonadati</taxon>
        <taxon>Thermodesulfobacteriota</taxon>
        <taxon>Desulfarculia</taxon>
        <taxon>Desulfarculales</taxon>
        <taxon>Desulfarculaceae</taxon>
        <taxon>Dethiosulfatarculus</taxon>
    </lineage>
</organism>
<dbReference type="SMART" id="SM00086">
    <property type="entry name" value="PAC"/>
    <property type="match status" value="2"/>
</dbReference>
<evidence type="ECO:0000313" key="5">
    <source>
        <dbReference type="EMBL" id="KIX12841.1"/>
    </source>
</evidence>
<keyword evidence="6" id="KW-1185">Reference proteome</keyword>
<dbReference type="PATRIC" id="fig|1429043.3.peg.3652"/>
<dbReference type="Gene3D" id="3.20.20.450">
    <property type="entry name" value="EAL domain"/>
    <property type="match status" value="1"/>
</dbReference>
<dbReference type="SUPFAM" id="SSF55785">
    <property type="entry name" value="PYP-like sensor domain (PAS domain)"/>
    <property type="match status" value="2"/>
</dbReference>
<protein>
    <recommendedName>
        <fullName evidence="7">Diguanylate cyclase</fullName>
    </recommendedName>
</protein>
<dbReference type="Pfam" id="PF08448">
    <property type="entry name" value="PAS_4"/>
    <property type="match status" value="1"/>
</dbReference>
<dbReference type="PROSITE" id="PS50883">
    <property type="entry name" value="EAL"/>
    <property type="match status" value="1"/>
</dbReference>
<dbReference type="Pfam" id="PF13426">
    <property type="entry name" value="PAS_9"/>
    <property type="match status" value="1"/>
</dbReference>
<feature type="domain" description="PAC" evidence="2">
    <location>
        <begin position="436"/>
        <end position="488"/>
    </location>
</feature>
<evidence type="ECO:0000259" key="3">
    <source>
        <dbReference type="PROSITE" id="PS50883"/>
    </source>
</evidence>
<dbReference type="PANTHER" id="PTHR44757">
    <property type="entry name" value="DIGUANYLATE CYCLASE DGCP"/>
    <property type="match status" value="1"/>
</dbReference>
<feature type="domain" description="GGDEF" evidence="4">
    <location>
        <begin position="520"/>
        <end position="653"/>
    </location>
</feature>
<dbReference type="Proteomes" id="UP000032233">
    <property type="component" value="Unassembled WGS sequence"/>
</dbReference>
<proteinExistence type="predicted"/>
<dbReference type="FunCoup" id="A0A0D2JAT5">
    <property type="interactions" value="276"/>
</dbReference>
<dbReference type="SUPFAM" id="SSF55781">
    <property type="entry name" value="GAF domain-like"/>
    <property type="match status" value="1"/>
</dbReference>
<gene>
    <name evidence="5" type="ORF">X474_17260</name>
</gene>
<evidence type="ECO:0008006" key="7">
    <source>
        <dbReference type="Google" id="ProtNLM"/>
    </source>
</evidence>
<dbReference type="InterPro" id="IPR013656">
    <property type="entry name" value="PAS_4"/>
</dbReference>
<dbReference type="AlphaFoldDB" id="A0A0D2JAT5"/>
<dbReference type="Gene3D" id="3.30.450.20">
    <property type="entry name" value="PAS domain"/>
    <property type="match status" value="2"/>
</dbReference>
<dbReference type="PROSITE" id="PS50113">
    <property type="entry name" value="PAC"/>
    <property type="match status" value="1"/>
</dbReference>
<dbReference type="InterPro" id="IPR035919">
    <property type="entry name" value="EAL_sf"/>
</dbReference>
<dbReference type="InterPro" id="IPR001610">
    <property type="entry name" value="PAC"/>
</dbReference>
<dbReference type="FunFam" id="3.20.20.450:FF:000001">
    <property type="entry name" value="Cyclic di-GMP phosphodiesterase yahA"/>
    <property type="match status" value="1"/>
</dbReference>
<dbReference type="Pfam" id="PF00563">
    <property type="entry name" value="EAL"/>
    <property type="match status" value="1"/>
</dbReference>
<dbReference type="SMART" id="SM00052">
    <property type="entry name" value="EAL"/>
    <property type="match status" value="1"/>
</dbReference>
<dbReference type="SUPFAM" id="SSF55073">
    <property type="entry name" value="Nucleotide cyclase"/>
    <property type="match status" value="1"/>
</dbReference>
<feature type="domain" description="EAL" evidence="3">
    <location>
        <begin position="662"/>
        <end position="916"/>
    </location>
</feature>
<dbReference type="InterPro" id="IPR029787">
    <property type="entry name" value="Nucleotide_cyclase"/>
</dbReference>
<dbReference type="PROSITE" id="PS50112">
    <property type="entry name" value="PAS"/>
    <property type="match status" value="1"/>
</dbReference>
<sequence>MTGKSTIKTNPALSANLARENRTIRNALARMGDRLDSAITLLSAISSLTQIPVQANEMNQAAEMIVTELVRNLPDVNNCSIMIHCSASNLLDVMAAKGRDEVFGLEKGSYNKGLSFTPGEGVAGKVFLENKAVFWDRSSPEKSLLKQDPNKMTPVSLACLPVTTLGRCIGVLNISFAEMIPFDLPRRRELELLSQVVGNLLETCTLKKDLNLKASNLSQKVEECEIEIRERLLAESSLQQTEAMLRLVLDNIPQQISWKSLKLTYLGCNKSFADAAGFDSPEEVIGKAEDRMAWGLAQGRDNRAKDLEVLDGTSARSDTLEPQQQANGKNAWLNSSRIRILNDQEELLGLLVSSEDVTEQQKAKLKNRLWSKISETTLEGIVILDEKGCIQTVNQSFTELTGYSQQELLTEPFESFVTLVNGPPDVDSLAGLVKPWMGEIKGHKKEGGFFPALAGLNPISNDDGKIIHYVAILHDLTKIKQSEEQITYQAFHDLLTGLPNRRLFSDRLQVALNHASRHSLSLAILSVDLDNFKDINDVLGPNGGDYVLRTTANRLLGTIREEDTAARLGSDEFLVLLHGRHGSDYAIHTAERIISNLGSPLKYKDKKIYITCSIGVTLHPHDGTRADTLITNAQLAMHRAKKQGRSNYQLFTQNMNSEAMRRVHLDHSLRRALENQELEVFYQPKVDLQTGQVFALEALIRWQEPGGKIIPPDEFIPLAEESGLIIPLGAWILEESCNQARRLNRIFQTPLRMSVNLSPRQFKHRQLARQVDEILERTKLRPDLLELEITESAMAKNPAKALRTLHELSELDIYLSMDDFGKGYSSLYNLKTFPINSLKIDGSFIRGLPNDLQDAAIVKTVITLGESMGIEVLAEGVETREQHDFLIKQGCRQGQGYLYSPPAPAKNLDYILSRPLIS</sequence>
<dbReference type="InterPro" id="IPR052155">
    <property type="entry name" value="Biofilm_reg_signaling"/>
</dbReference>
<reference evidence="5 6" key="1">
    <citation type="submission" date="2013-11" db="EMBL/GenBank/DDBJ databases">
        <title>Metagenomic analysis of a methanogenic consortium involved in long chain n-alkane degradation.</title>
        <authorList>
            <person name="Davidova I.A."/>
            <person name="Callaghan A.V."/>
            <person name="Wawrik B."/>
            <person name="Pruitt S."/>
            <person name="Marks C."/>
            <person name="Duncan K.E."/>
            <person name="Suflita J.M."/>
        </authorList>
    </citation>
    <scope>NUCLEOTIDE SEQUENCE [LARGE SCALE GENOMIC DNA]</scope>
    <source>
        <strain evidence="5 6">SPR</strain>
    </source>
</reference>
<dbReference type="Gene3D" id="3.30.450.40">
    <property type="match status" value="1"/>
</dbReference>
<dbReference type="RefSeq" id="WP_052515272.1">
    <property type="nucleotide sequence ID" value="NZ_AZAC01000023.1"/>
</dbReference>
<dbReference type="InParanoid" id="A0A0D2JAT5"/>
<dbReference type="EMBL" id="AZAC01000023">
    <property type="protein sequence ID" value="KIX12841.1"/>
    <property type="molecule type" value="Genomic_DNA"/>
</dbReference>
<dbReference type="Gene3D" id="3.30.70.270">
    <property type="match status" value="1"/>
</dbReference>
<dbReference type="InterPro" id="IPR003018">
    <property type="entry name" value="GAF"/>
</dbReference>
<evidence type="ECO:0000259" key="1">
    <source>
        <dbReference type="PROSITE" id="PS50112"/>
    </source>
</evidence>
<dbReference type="OrthoDB" id="7673416at2"/>
<dbReference type="CDD" id="cd00130">
    <property type="entry name" value="PAS"/>
    <property type="match status" value="1"/>
</dbReference>
<dbReference type="CDD" id="cd01949">
    <property type="entry name" value="GGDEF"/>
    <property type="match status" value="1"/>
</dbReference>
<evidence type="ECO:0000313" key="6">
    <source>
        <dbReference type="Proteomes" id="UP000032233"/>
    </source>
</evidence>
<dbReference type="STRING" id="1429043.X474_17260"/>
<dbReference type="InterPro" id="IPR035965">
    <property type="entry name" value="PAS-like_dom_sf"/>
</dbReference>
<dbReference type="SUPFAM" id="SSF141868">
    <property type="entry name" value="EAL domain-like"/>
    <property type="match status" value="1"/>
</dbReference>
<dbReference type="NCBIfam" id="TIGR00254">
    <property type="entry name" value="GGDEF"/>
    <property type="match status" value="1"/>
</dbReference>
<dbReference type="InterPro" id="IPR001633">
    <property type="entry name" value="EAL_dom"/>
</dbReference>
<dbReference type="SMART" id="SM00091">
    <property type="entry name" value="PAS"/>
    <property type="match status" value="2"/>
</dbReference>
<evidence type="ECO:0000259" key="2">
    <source>
        <dbReference type="PROSITE" id="PS50113"/>
    </source>
</evidence>
<dbReference type="PROSITE" id="PS50887">
    <property type="entry name" value="GGDEF"/>
    <property type="match status" value="1"/>
</dbReference>
<dbReference type="CDD" id="cd01948">
    <property type="entry name" value="EAL"/>
    <property type="match status" value="1"/>
</dbReference>
<feature type="domain" description="PAS" evidence="1">
    <location>
        <begin position="366"/>
        <end position="409"/>
    </location>
</feature>
<dbReference type="InterPro" id="IPR000160">
    <property type="entry name" value="GGDEF_dom"/>
</dbReference>
<dbReference type="InterPro" id="IPR029016">
    <property type="entry name" value="GAF-like_dom_sf"/>
</dbReference>
<name>A0A0D2JAT5_9BACT</name>
<dbReference type="InterPro" id="IPR000014">
    <property type="entry name" value="PAS"/>
</dbReference>
<dbReference type="InterPro" id="IPR000700">
    <property type="entry name" value="PAS-assoc_C"/>
</dbReference>